<evidence type="ECO:0000259" key="2">
    <source>
        <dbReference type="Pfam" id="PF03537"/>
    </source>
</evidence>
<name>A0A5E4SMK1_9BURK</name>
<evidence type="ECO:0000256" key="1">
    <source>
        <dbReference type="SAM" id="SignalP"/>
    </source>
</evidence>
<dbReference type="EMBL" id="CABPSI010000001">
    <property type="protein sequence ID" value="VVD77096.1"/>
    <property type="molecule type" value="Genomic_DNA"/>
</dbReference>
<dbReference type="RefSeq" id="WP_150683037.1">
    <property type="nucleotide sequence ID" value="NZ_CABPSI010000001.1"/>
</dbReference>
<dbReference type="AlphaFoldDB" id="A0A5E4SMK1"/>
<accession>A0A5E4SMK1</accession>
<organism evidence="3 4">
    <name type="scientific">Pandoraea iniqua</name>
    <dbReference type="NCBI Taxonomy" id="2508288"/>
    <lineage>
        <taxon>Bacteria</taxon>
        <taxon>Pseudomonadati</taxon>
        <taxon>Pseudomonadota</taxon>
        <taxon>Betaproteobacteria</taxon>
        <taxon>Burkholderiales</taxon>
        <taxon>Burkholderiaceae</taxon>
        <taxon>Pandoraea</taxon>
    </lineage>
</organism>
<dbReference type="InterPro" id="IPR013785">
    <property type="entry name" value="Aldolase_TIM"/>
</dbReference>
<evidence type="ECO:0000313" key="4">
    <source>
        <dbReference type="Proteomes" id="UP000333828"/>
    </source>
</evidence>
<dbReference type="Pfam" id="PF03537">
    <property type="entry name" value="Glyco_hydro_114"/>
    <property type="match status" value="1"/>
</dbReference>
<dbReference type="Proteomes" id="UP000333828">
    <property type="component" value="Unassembled WGS sequence"/>
</dbReference>
<dbReference type="SUPFAM" id="SSF51445">
    <property type="entry name" value="(Trans)glycosidases"/>
    <property type="match status" value="1"/>
</dbReference>
<gene>
    <name evidence="3" type="ORF">PIN31115_00919</name>
</gene>
<feature type="domain" description="Glycoside-hydrolase family GH114 TIM-barrel" evidence="2">
    <location>
        <begin position="62"/>
        <end position="286"/>
    </location>
</feature>
<dbReference type="PANTHER" id="PTHR35273:SF2">
    <property type="entry name" value="ALPHA-GALACTOSIDASE"/>
    <property type="match status" value="1"/>
</dbReference>
<protein>
    <submittedName>
        <fullName evidence="3">Endo alpha-1,4 polygalactosaminidase</fullName>
    </submittedName>
</protein>
<evidence type="ECO:0000313" key="3">
    <source>
        <dbReference type="EMBL" id="VVD77096.1"/>
    </source>
</evidence>
<reference evidence="3 4" key="1">
    <citation type="submission" date="2019-08" db="EMBL/GenBank/DDBJ databases">
        <authorList>
            <person name="Peeters C."/>
        </authorList>
    </citation>
    <scope>NUCLEOTIDE SEQUENCE [LARGE SCALE GENOMIC DNA]</scope>
    <source>
        <strain evidence="3 4">LMG 31115</strain>
    </source>
</reference>
<dbReference type="InterPro" id="IPR004352">
    <property type="entry name" value="GH114_TIM-barrel"/>
</dbReference>
<dbReference type="InterPro" id="IPR017853">
    <property type="entry name" value="GH"/>
</dbReference>
<dbReference type="PANTHER" id="PTHR35273">
    <property type="entry name" value="ALPHA-1,4 POLYGALACTOSAMINIDASE, PUTATIVE (AFU_ORTHOLOGUE AFUA_3G07890)-RELATED"/>
    <property type="match status" value="1"/>
</dbReference>
<keyword evidence="1" id="KW-0732">Signal</keyword>
<keyword evidence="4" id="KW-1185">Reference proteome</keyword>
<sequence>MAKISVRVGLGLLAAIVAVISQQASALEMSAARGGQILASNEAAIRAGGVAASRWQPSVTDTWQWQLRGKINTTYNVDVYDIDLFDTDAAVIAQLKRDGRKVVCYFSAGSAENWRTDFSQFKAWEMGRAMRGWAGENWLDVRSDNVRSIMKQRLDRAVAKGCDGVEPDNVDGYANDTGFPLTAQDQLAFNGFLSREAHARNLAIGLKNDVNQLAALEPLFDFAVNEECHEQNECRGYRAFTAKNKPVLNAEYRASYRTEAGRRELCAAALAANLRTLVLPRELDDSFRFSCD</sequence>
<dbReference type="Gene3D" id="3.20.20.70">
    <property type="entry name" value="Aldolase class I"/>
    <property type="match status" value="1"/>
</dbReference>
<proteinExistence type="predicted"/>
<feature type="signal peptide" evidence="1">
    <location>
        <begin position="1"/>
        <end position="26"/>
    </location>
</feature>
<feature type="chain" id="PRO_5022874509" evidence="1">
    <location>
        <begin position="27"/>
        <end position="292"/>
    </location>
</feature>